<reference evidence="2" key="1">
    <citation type="submission" date="2021-03" db="EMBL/GenBank/DDBJ databases">
        <title>Chromosome level genome of the anhydrobiotic midge Polypedilum vanderplanki.</title>
        <authorList>
            <person name="Yoshida Y."/>
            <person name="Kikawada T."/>
            <person name="Gusev O."/>
        </authorList>
    </citation>
    <scope>NUCLEOTIDE SEQUENCE</scope>
    <source>
        <strain evidence="2">NIAS01</strain>
        <tissue evidence="2">Whole body or cell culture</tissue>
    </source>
</reference>
<evidence type="ECO:0000313" key="3">
    <source>
        <dbReference type="Proteomes" id="UP001107558"/>
    </source>
</evidence>
<dbReference type="InterPro" id="IPR011333">
    <property type="entry name" value="SKP1/BTB/POZ_sf"/>
</dbReference>
<dbReference type="SMART" id="SM00225">
    <property type="entry name" value="BTB"/>
    <property type="match status" value="1"/>
</dbReference>
<dbReference type="Pfam" id="PF00805">
    <property type="entry name" value="Pentapeptide"/>
    <property type="match status" value="4"/>
</dbReference>
<dbReference type="PANTHER" id="PTHR14136">
    <property type="entry name" value="BTB_POZ DOMAIN-CONTAINING PROTEIN KCTD9"/>
    <property type="match status" value="1"/>
</dbReference>
<dbReference type="GO" id="GO:0051260">
    <property type="term" value="P:protein homooligomerization"/>
    <property type="evidence" value="ECO:0007669"/>
    <property type="project" value="InterPro"/>
</dbReference>
<dbReference type="OrthoDB" id="9989223at2759"/>
<dbReference type="InterPro" id="IPR000210">
    <property type="entry name" value="BTB/POZ_dom"/>
</dbReference>
<dbReference type="EMBL" id="JADBJN010000004">
    <property type="protein sequence ID" value="KAG5666945.1"/>
    <property type="molecule type" value="Genomic_DNA"/>
</dbReference>
<evidence type="ECO:0000313" key="2">
    <source>
        <dbReference type="EMBL" id="KAG5666945.1"/>
    </source>
</evidence>
<dbReference type="PANTHER" id="PTHR14136:SF17">
    <property type="entry name" value="BTB_POZ DOMAIN-CONTAINING PROTEIN KCTD9"/>
    <property type="match status" value="1"/>
</dbReference>
<dbReference type="SUPFAM" id="SSF54695">
    <property type="entry name" value="POZ domain"/>
    <property type="match status" value="1"/>
</dbReference>
<proteinExistence type="predicted"/>
<organism evidence="2 3">
    <name type="scientific">Polypedilum vanderplanki</name>
    <name type="common">Sleeping chironomid midge</name>
    <dbReference type="NCBI Taxonomy" id="319348"/>
    <lineage>
        <taxon>Eukaryota</taxon>
        <taxon>Metazoa</taxon>
        <taxon>Ecdysozoa</taxon>
        <taxon>Arthropoda</taxon>
        <taxon>Hexapoda</taxon>
        <taxon>Insecta</taxon>
        <taxon>Pterygota</taxon>
        <taxon>Neoptera</taxon>
        <taxon>Endopterygota</taxon>
        <taxon>Diptera</taxon>
        <taxon>Nematocera</taxon>
        <taxon>Chironomoidea</taxon>
        <taxon>Chironomidae</taxon>
        <taxon>Chironominae</taxon>
        <taxon>Polypedilum</taxon>
        <taxon>Polypedilum</taxon>
    </lineage>
</organism>
<keyword evidence="3" id="KW-1185">Reference proteome</keyword>
<sequence length="306" mass="34567">MNSEWIKLNVGGIIHHTTRTTLMKDENSMLFRMFSYNDYMTPGRMEDGCYLIDRNGRYFEPILNYLRTGQLTYDTNLSPEGILEEARFFGLDELSYELQKIIDKKEEPKNIDDTTPLTRQDVIRALIQTPYTSELRFQGVNLYGADLRRLDLRNINFKYANLSHCNLSHCNLSYCNLERADLSHAQLDNAQLLGIKALCANLESANLSNCNFEDPSGLRASLEGSNLKNANFENSNAAYVNLRVACLKGANLKNCILRASVLAGADLEKAKLSGSDLQEANLRGANLRDAELELMLNPLHMSQAIR</sequence>
<dbReference type="SUPFAM" id="SSF141571">
    <property type="entry name" value="Pentapeptide repeat-like"/>
    <property type="match status" value="1"/>
</dbReference>
<dbReference type="Pfam" id="PF02214">
    <property type="entry name" value="BTB_2"/>
    <property type="match status" value="1"/>
</dbReference>
<evidence type="ECO:0000259" key="1">
    <source>
        <dbReference type="SMART" id="SM00225"/>
    </source>
</evidence>
<protein>
    <recommendedName>
        <fullName evidence="1">BTB domain-containing protein</fullName>
    </recommendedName>
</protein>
<feature type="domain" description="BTB" evidence="1">
    <location>
        <begin position="4"/>
        <end position="106"/>
    </location>
</feature>
<dbReference type="InterPro" id="IPR001646">
    <property type="entry name" value="5peptide_repeat"/>
</dbReference>
<accession>A0A9J6BAN9</accession>
<dbReference type="Proteomes" id="UP001107558">
    <property type="component" value="Chromosome 4"/>
</dbReference>
<dbReference type="InterPro" id="IPR051082">
    <property type="entry name" value="Pentapeptide-BTB/POZ_domain"/>
</dbReference>
<dbReference type="Gene3D" id="3.30.710.10">
    <property type="entry name" value="Potassium Channel Kv1.1, Chain A"/>
    <property type="match status" value="1"/>
</dbReference>
<dbReference type="InterPro" id="IPR003131">
    <property type="entry name" value="T1-type_BTB"/>
</dbReference>
<dbReference type="AlphaFoldDB" id="A0A9J6BAN9"/>
<dbReference type="Gene3D" id="2.160.20.80">
    <property type="entry name" value="E3 ubiquitin-protein ligase SopA"/>
    <property type="match status" value="1"/>
</dbReference>
<comment type="caution">
    <text evidence="2">The sequence shown here is derived from an EMBL/GenBank/DDBJ whole genome shotgun (WGS) entry which is preliminary data.</text>
</comment>
<gene>
    <name evidence="2" type="ORF">PVAND_014950</name>
</gene>
<name>A0A9J6BAN9_POLVA</name>